<feature type="region of interest" description="Disordered" evidence="1">
    <location>
        <begin position="52"/>
        <end position="97"/>
    </location>
</feature>
<dbReference type="EMBL" id="FOWC01000003">
    <property type="protein sequence ID" value="SFO96270.1"/>
    <property type="molecule type" value="Genomic_DNA"/>
</dbReference>
<gene>
    <name evidence="2" type="ORF">SAMN05421854_103577</name>
</gene>
<dbReference type="AlphaFoldDB" id="A0A1I5LG44"/>
<reference evidence="2 3" key="1">
    <citation type="submission" date="2016-10" db="EMBL/GenBank/DDBJ databases">
        <authorList>
            <person name="de Groot N.N."/>
        </authorList>
    </citation>
    <scope>NUCLEOTIDE SEQUENCE [LARGE SCALE GENOMIC DNA]</scope>
    <source>
        <strain evidence="2 3">DSM 44637</strain>
    </source>
</reference>
<protein>
    <submittedName>
        <fullName evidence="2">Uncharacterized protein</fullName>
    </submittedName>
</protein>
<feature type="compositionally biased region" description="Polar residues" evidence="1">
    <location>
        <begin position="75"/>
        <end position="86"/>
    </location>
</feature>
<dbReference type="Proteomes" id="UP000199137">
    <property type="component" value="Unassembled WGS sequence"/>
</dbReference>
<evidence type="ECO:0000313" key="3">
    <source>
        <dbReference type="Proteomes" id="UP000199137"/>
    </source>
</evidence>
<evidence type="ECO:0000313" key="2">
    <source>
        <dbReference type="EMBL" id="SFO96270.1"/>
    </source>
</evidence>
<proteinExistence type="predicted"/>
<organism evidence="2 3">
    <name type="scientific">Amycolatopsis rubida</name>
    <dbReference type="NCBI Taxonomy" id="112413"/>
    <lineage>
        <taxon>Bacteria</taxon>
        <taxon>Bacillati</taxon>
        <taxon>Actinomycetota</taxon>
        <taxon>Actinomycetes</taxon>
        <taxon>Pseudonocardiales</taxon>
        <taxon>Pseudonocardiaceae</taxon>
        <taxon>Amycolatopsis</taxon>
    </lineage>
</organism>
<evidence type="ECO:0000256" key="1">
    <source>
        <dbReference type="SAM" id="MobiDB-lite"/>
    </source>
</evidence>
<sequence length="110" mass="11267">MASPEFAKLWVGQTAGQGGEVGHVSRSCAAAEAVSLDIRAAAAPVPPDLRGEGVATHEAPMDGHGGPGIARRNAGATSAWNSSSAARCSRGVRPSRSADRCVTQWPNCSW</sequence>
<name>A0A1I5LG44_9PSEU</name>
<accession>A0A1I5LG44</accession>